<dbReference type="Pfam" id="PF00270">
    <property type="entry name" value="DEAD"/>
    <property type="match status" value="1"/>
</dbReference>
<dbReference type="Gene3D" id="3.40.50.300">
    <property type="entry name" value="P-loop containing nucleotide triphosphate hydrolases"/>
    <property type="match status" value="2"/>
</dbReference>
<sequence>MDSNDMIYSTRYDFNKSCIILNNNEFEIYAHPNELLHEHSYKTWIIFKELLDESVLTSFYSFFNKKNYLDMNKDEFLDILKVFVYYHDIGKVSFSFQIKKLTKKDTEDRTRRYSQLKSIYGDLTNNLLNMDSKHSFYGYYLFMNYVLHHYNIENNPILLLLSYCILGHHTKIKEINLENLEKKVPTMVCLNNFIFNQEHYLKNNEIKENISNIDNHINQLNKLLNENKTNNSMFSCFYQYIYSLLISADALATSQYDKNEIDTSSINNRIDSKLRKRMLDKYYSCEINENINEGIYNKIDNKINRLRHNMLIEASTNLIKCIENNPSQHTFYLNMPTGGGKTNTSMKLALDILEHTTADRIIYAMPYINIIDQNYEIIKDNWDLVNNEEIRNICSTNSFIFDNKNEDDMGDILINDDFFNYPVMCTTFVRLFDVLLNTKKKSKYALSSLANSIIILDEVQSLPIKNWTSLTYILDSITKNYNIYFILMSATLPKFDKLLLENNDSNNYKINCEYLIKNPSIYFNHDIFLKRNEIKDKIREFSLTDTENKKELVKYLSKVIEENFNQEYTHGLIVLNTVKSSKIIYEIIENLREYFKLEVDILNSTTLKYKKRELIEKIDNLKPKERYILVSTQSIEAGIDVSFDFVIRDFATIDSIEQVRGRCNRGNTDKKGNIYLIKLKMNNKTTYEIIYNEDELKTRIITSEELFKDKTNLNYDFNDLKKYYDNISCKINEKEISKDNTDEKSDFKNIERWNTIKYSEFKEKSGIKIIDDRNEIAFYIEENISEENLEKYFDKNEIKFLKEKNLIKNNAINSIDILECYLDEIKEIEKNQYIKYKIITKQYGSIMSNFIINTYRNEALLEEYKNSESYHTYKDKFYFYIILNELIGDDESKMYSLNSGLNKSFKYREDILTNRFM</sequence>
<keyword evidence="9" id="KW-0051">Antiviral defense</keyword>
<keyword evidence="8" id="KW-0067">ATP-binding</keyword>
<dbReference type="InterPro" id="IPR038257">
    <property type="entry name" value="CRISPR-assoc_Cas3_HD_sf"/>
</dbReference>
<dbReference type="AlphaFoldDB" id="Q2NFS2"/>
<dbReference type="InterPro" id="IPR006483">
    <property type="entry name" value="CRISPR-assoc_Cas3_HD"/>
</dbReference>
<keyword evidence="6" id="KW-0378">Hydrolase</keyword>
<dbReference type="InterPro" id="IPR027417">
    <property type="entry name" value="P-loop_NTPase"/>
</dbReference>
<dbReference type="Gene3D" id="1.10.3210.30">
    <property type="match status" value="1"/>
</dbReference>
<evidence type="ECO:0000256" key="5">
    <source>
        <dbReference type="ARBA" id="ARBA00022741"/>
    </source>
</evidence>
<dbReference type="SMART" id="SM00490">
    <property type="entry name" value="HELICc"/>
    <property type="match status" value="1"/>
</dbReference>
<evidence type="ECO:0000256" key="8">
    <source>
        <dbReference type="ARBA" id="ARBA00022840"/>
    </source>
</evidence>
<organism evidence="12 13">
    <name type="scientific">Methanosphaera stadtmanae (strain ATCC 43021 / DSM 3091 / JCM 11832 / MCB-3)</name>
    <dbReference type="NCBI Taxonomy" id="339860"/>
    <lineage>
        <taxon>Archaea</taxon>
        <taxon>Methanobacteriati</taxon>
        <taxon>Methanobacteriota</taxon>
        <taxon>Methanomada group</taxon>
        <taxon>Methanobacteria</taxon>
        <taxon>Methanobacteriales</taxon>
        <taxon>Methanobacteriaceae</taxon>
        <taxon>Methanosphaera</taxon>
    </lineage>
</organism>
<dbReference type="InterPro" id="IPR014001">
    <property type="entry name" value="Helicase_ATP-bd"/>
</dbReference>
<evidence type="ECO:0000256" key="4">
    <source>
        <dbReference type="ARBA" id="ARBA00022723"/>
    </source>
</evidence>
<keyword evidence="7 12" id="KW-0347">Helicase</keyword>
<dbReference type="GO" id="GO:0016787">
    <property type="term" value="F:hydrolase activity"/>
    <property type="evidence" value="ECO:0007669"/>
    <property type="project" value="UniProtKB-KW"/>
</dbReference>
<evidence type="ECO:0000256" key="9">
    <source>
        <dbReference type="ARBA" id="ARBA00023118"/>
    </source>
</evidence>
<dbReference type="InterPro" id="IPR006474">
    <property type="entry name" value="Helicase_Cas3_CRISPR-ass_core"/>
</dbReference>
<dbReference type="InterPro" id="IPR001650">
    <property type="entry name" value="Helicase_C-like"/>
</dbReference>
<dbReference type="NCBIfam" id="TIGR01596">
    <property type="entry name" value="cas3_HD"/>
    <property type="match status" value="1"/>
</dbReference>
<dbReference type="GO" id="GO:0004518">
    <property type="term" value="F:nuclease activity"/>
    <property type="evidence" value="ECO:0007669"/>
    <property type="project" value="UniProtKB-KW"/>
</dbReference>
<evidence type="ECO:0000313" key="13">
    <source>
        <dbReference type="Proteomes" id="UP000001931"/>
    </source>
</evidence>
<evidence type="ECO:0000259" key="11">
    <source>
        <dbReference type="PROSITE" id="PS51643"/>
    </source>
</evidence>
<dbReference type="SUPFAM" id="SSF52540">
    <property type="entry name" value="P-loop containing nucleoside triphosphate hydrolases"/>
    <property type="match status" value="1"/>
</dbReference>
<accession>Q2NFS2</accession>
<proteinExistence type="inferred from homology"/>
<dbReference type="STRING" id="339860.Msp_0943"/>
<dbReference type="Pfam" id="PF22590">
    <property type="entry name" value="Cas3-like_C_2"/>
    <property type="match status" value="1"/>
</dbReference>
<evidence type="ECO:0000256" key="2">
    <source>
        <dbReference type="ARBA" id="ARBA00009046"/>
    </source>
</evidence>
<feature type="domain" description="HD Cas3-type" evidence="11">
    <location>
        <begin position="29"/>
        <end position="251"/>
    </location>
</feature>
<dbReference type="SMART" id="SM00487">
    <property type="entry name" value="DEXDc"/>
    <property type="match status" value="1"/>
</dbReference>
<dbReference type="GO" id="GO:0051607">
    <property type="term" value="P:defense response to virus"/>
    <property type="evidence" value="ECO:0007669"/>
    <property type="project" value="UniProtKB-KW"/>
</dbReference>
<dbReference type="HOGENOM" id="CLU_010123_1_1_2"/>
<dbReference type="GO" id="GO:0003676">
    <property type="term" value="F:nucleic acid binding"/>
    <property type="evidence" value="ECO:0007669"/>
    <property type="project" value="InterPro"/>
</dbReference>
<dbReference type="GO" id="GO:0046872">
    <property type="term" value="F:metal ion binding"/>
    <property type="evidence" value="ECO:0007669"/>
    <property type="project" value="UniProtKB-KW"/>
</dbReference>
<dbReference type="CDD" id="cd09641">
    <property type="entry name" value="Cas3''_I"/>
    <property type="match status" value="1"/>
</dbReference>
<evidence type="ECO:0000256" key="6">
    <source>
        <dbReference type="ARBA" id="ARBA00022801"/>
    </source>
</evidence>
<evidence type="ECO:0000259" key="10">
    <source>
        <dbReference type="PROSITE" id="PS51192"/>
    </source>
</evidence>
<dbReference type="InterPro" id="IPR054712">
    <property type="entry name" value="Cas3-like_dom"/>
</dbReference>
<dbReference type="GO" id="GO:0005524">
    <property type="term" value="F:ATP binding"/>
    <property type="evidence" value="ECO:0007669"/>
    <property type="project" value="UniProtKB-KW"/>
</dbReference>
<comment type="similarity">
    <text evidence="2">In the central section; belongs to the CRISPR-associated helicase Cas3 family.</text>
</comment>
<name>Q2NFS2_METST</name>
<dbReference type="KEGG" id="mst:Msp_0943"/>
<dbReference type="eggNOG" id="arCOG01445">
    <property type="taxonomic scope" value="Archaea"/>
</dbReference>
<dbReference type="PROSITE" id="PS51192">
    <property type="entry name" value="HELICASE_ATP_BIND_1"/>
    <property type="match status" value="1"/>
</dbReference>
<feature type="domain" description="Helicase ATP-binding" evidence="10">
    <location>
        <begin position="322"/>
        <end position="510"/>
    </location>
</feature>
<dbReference type="Pfam" id="PF18019">
    <property type="entry name" value="Cas3_HD"/>
    <property type="match status" value="1"/>
</dbReference>
<keyword evidence="13" id="KW-1185">Reference proteome</keyword>
<reference evidence="12 13" key="1">
    <citation type="journal article" date="2006" name="J. Bacteriol.">
        <title>The genome sequence of Methanosphaera stadtmanae reveals why this human intestinal archaeon is restricted to methanol and H2 for methane formation and ATP synthesis.</title>
        <authorList>
            <person name="Fricke W.F."/>
            <person name="Seedorf H."/>
            <person name="Henne A."/>
            <person name="Kruer M."/>
            <person name="Liesegang H."/>
            <person name="Hedderich R."/>
            <person name="Gottschalk G."/>
            <person name="Thauer R.K."/>
        </authorList>
    </citation>
    <scope>NUCLEOTIDE SEQUENCE [LARGE SCALE GENOMIC DNA]</scope>
    <source>
        <strain evidence="13">ATCC 43021 / DSM 3091 / JCM 11832 / MCB-3</strain>
    </source>
</reference>
<keyword evidence="3" id="KW-0540">Nuclease</keyword>
<dbReference type="OrthoDB" id="43851at2157"/>
<dbReference type="InterPro" id="IPR011545">
    <property type="entry name" value="DEAD/DEAH_box_helicase_dom"/>
</dbReference>
<dbReference type="Proteomes" id="UP000001931">
    <property type="component" value="Chromosome"/>
</dbReference>
<protein>
    <submittedName>
        <fullName evidence="12">Predicted helicase</fullName>
    </submittedName>
</protein>
<dbReference type="RefSeq" id="WP_011406530.1">
    <property type="nucleotide sequence ID" value="NC_007681.1"/>
</dbReference>
<dbReference type="NCBIfam" id="TIGR01587">
    <property type="entry name" value="cas3_core"/>
    <property type="match status" value="1"/>
</dbReference>
<dbReference type="EMBL" id="CP000102">
    <property type="protein sequence ID" value="ABC57331.1"/>
    <property type="molecule type" value="Genomic_DNA"/>
</dbReference>
<comment type="similarity">
    <text evidence="1">In the N-terminal section; belongs to the CRISPR-associated nuclease Cas3-HD family.</text>
</comment>
<dbReference type="PROSITE" id="PS51643">
    <property type="entry name" value="HD_CAS3"/>
    <property type="match status" value="1"/>
</dbReference>
<evidence type="ECO:0000256" key="7">
    <source>
        <dbReference type="ARBA" id="ARBA00022806"/>
    </source>
</evidence>
<dbReference type="GO" id="GO:0004386">
    <property type="term" value="F:helicase activity"/>
    <property type="evidence" value="ECO:0007669"/>
    <property type="project" value="UniProtKB-KW"/>
</dbReference>
<dbReference type="GeneID" id="3854929"/>
<keyword evidence="5" id="KW-0547">Nucleotide-binding</keyword>
<evidence type="ECO:0000256" key="1">
    <source>
        <dbReference type="ARBA" id="ARBA00006847"/>
    </source>
</evidence>
<dbReference type="CDD" id="cd17930">
    <property type="entry name" value="DEXHc_cas3"/>
    <property type="match status" value="1"/>
</dbReference>
<evidence type="ECO:0000256" key="3">
    <source>
        <dbReference type="ARBA" id="ARBA00022722"/>
    </source>
</evidence>
<keyword evidence="4" id="KW-0479">Metal-binding</keyword>
<dbReference type="GO" id="GO:0140097">
    <property type="term" value="F:catalytic activity, acting on DNA"/>
    <property type="evidence" value="ECO:0007669"/>
    <property type="project" value="UniProtKB-ARBA"/>
</dbReference>
<evidence type="ECO:0000313" key="12">
    <source>
        <dbReference type="EMBL" id="ABC57331.1"/>
    </source>
</evidence>
<gene>
    <name evidence="12" type="ordered locus">Msp_0943</name>
</gene>